<dbReference type="STRING" id="29170.A0A368G8A1"/>
<dbReference type="SUPFAM" id="SSF52540">
    <property type="entry name" value="P-loop containing nucleoside triphosphate hydrolases"/>
    <property type="match status" value="1"/>
</dbReference>
<evidence type="ECO:0000256" key="2">
    <source>
        <dbReference type="ARBA" id="ARBA00022741"/>
    </source>
</evidence>
<evidence type="ECO:0000256" key="4">
    <source>
        <dbReference type="ARBA" id="ARBA00022840"/>
    </source>
</evidence>
<name>A0A368G8A1_ANCCA</name>
<feature type="domain" description="HSA" evidence="7">
    <location>
        <begin position="152"/>
        <end position="232"/>
    </location>
</feature>
<keyword evidence="5" id="KW-0238">DNA-binding</keyword>
<evidence type="ECO:0000313" key="9">
    <source>
        <dbReference type="Proteomes" id="UP000252519"/>
    </source>
</evidence>
<gene>
    <name evidence="8" type="ORF">ANCCAN_13404</name>
</gene>
<protein>
    <submittedName>
        <fullName evidence="8">Protein, SNF2 family</fullName>
    </submittedName>
</protein>
<dbReference type="EMBL" id="JOJR01000274">
    <property type="protein sequence ID" value="RCN40644.1"/>
    <property type="molecule type" value="Genomic_DNA"/>
</dbReference>
<accession>A0A368G8A1</accession>
<feature type="region of interest" description="Disordered" evidence="6">
    <location>
        <begin position="90"/>
        <end position="120"/>
    </location>
</feature>
<dbReference type="InterPro" id="IPR038718">
    <property type="entry name" value="SNF2-like_sf"/>
</dbReference>
<organism evidence="8 9">
    <name type="scientific">Ancylostoma caninum</name>
    <name type="common">Dog hookworm</name>
    <dbReference type="NCBI Taxonomy" id="29170"/>
    <lineage>
        <taxon>Eukaryota</taxon>
        <taxon>Metazoa</taxon>
        <taxon>Ecdysozoa</taxon>
        <taxon>Nematoda</taxon>
        <taxon>Chromadorea</taxon>
        <taxon>Rhabditida</taxon>
        <taxon>Rhabditina</taxon>
        <taxon>Rhabditomorpha</taxon>
        <taxon>Strongyloidea</taxon>
        <taxon>Ancylostomatidae</taxon>
        <taxon>Ancylostomatinae</taxon>
        <taxon>Ancylostoma</taxon>
    </lineage>
</organism>
<evidence type="ECO:0000256" key="1">
    <source>
        <dbReference type="ARBA" id="ARBA00004123"/>
    </source>
</evidence>
<keyword evidence="3" id="KW-0378">Hydrolase</keyword>
<dbReference type="PANTHER" id="PTHR45685">
    <property type="entry name" value="HELICASE SRCAP-RELATED"/>
    <property type="match status" value="1"/>
</dbReference>
<dbReference type="Gene3D" id="3.40.50.300">
    <property type="entry name" value="P-loop containing nucleotide triphosphate hydrolases"/>
    <property type="match status" value="1"/>
</dbReference>
<dbReference type="GO" id="GO:0003677">
    <property type="term" value="F:DNA binding"/>
    <property type="evidence" value="ECO:0007669"/>
    <property type="project" value="UniProtKB-KW"/>
</dbReference>
<dbReference type="InterPro" id="IPR000330">
    <property type="entry name" value="SNF2_N"/>
</dbReference>
<dbReference type="Proteomes" id="UP000252519">
    <property type="component" value="Unassembled WGS sequence"/>
</dbReference>
<dbReference type="GO" id="GO:0016887">
    <property type="term" value="F:ATP hydrolysis activity"/>
    <property type="evidence" value="ECO:0007669"/>
    <property type="project" value="TreeGrafter"/>
</dbReference>
<evidence type="ECO:0000313" key="8">
    <source>
        <dbReference type="EMBL" id="RCN40644.1"/>
    </source>
</evidence>
<keyword evidence="4" id="KW-0067">ATP-binding</keyword>
<dbReference type="PROSITE" id="PS51204">
    <property type="entry name" value="HSA"/>
    <property type="match status" value="1"/>
</dbReference>
<keyword evidence="3" id="KW-0347">Helicase</keyword>
<dbReference type="OrthoDB" id="448448at2759"/>
<evidence type="ECO:0000256" key="5">
    <source>
        <dbReference type="ARBA" id="ARBA00023125"/>
    </source>
</evidence>
<dbReference type="InterPro" id="IPR027417">
    <property type="entry name" value="P-loop_NTPase"/>
</dbReference>
<dbReference type="Pfam" id="PF07529">
    <property type="entry name" value="HSA"/>
    <property type="match status" value="1"/>
</dbReference>
<dbReference type="InterPro" id="IPR014012">
    <property type="entry name" value="HSA_dom"/>
</dbReference>
<keyword evidence="9" id="KW-1185">Reference proteome</keyword>
<dbReference type="PANTHER" id="PTHR45685:SF1">
    <property type="entry name" value="HELICASE SRCAP"/>
    <property type="match status" value="1"/>
</dbReference>
<dbReference type="AlphaFoldDB" id="A0A368G8A1"/>
<dbReference type="GO" id="GO:0042393">
    <property type="term" value="F:histone binding"/>
    <property type="evidence" value="ECO:0007669"/>
    <property type="project" value="TreeGrafter"/>
</dbReference>
<dbReference type="Gene3D" id="3.40.50.10810">
    <property type="entry name" value="Tandem AAA-ATPase domain"/>
    <property type="match status" value="1"/>
</dbReference>
<keyword evidence="2" id="KW-0547">Nucleotide-binding</keyword>
<reference evidence="8 9" key="1">
    <citation type="submission" date="2014-10" db="EMBL/GenBank/DDBJ databases">
        <title>Draft genome of the hookworm Ancylostoma caninum.</title>
        <authorList>
            <person name="Mitreva M."/>
        </authorList>
    </citation>
    <scope>NUCLEOTIDE SEQUENCE [LARGE SCALE GENOMIC DNA]</scope>
    <source>
        <strain evidence="8 9">Baltimore</strain>
    </source>
</reference>
<dbReference type="GO" id="GO:0006338">
    <property type="term" value="P:chromatin remodeling"/>
    <property type="evidence" value="ECO:0007669"/>
    <property type="project" value="TreeGrafter"/>
</dbReference>
<proteinExistence type="predicted"/>
<evidence type="ECO:0000259" key="7">
    <source>
        <dbReference type="PROSITE" id="PS51204"/>
    </source>
</evidence>
<dbReference type="SMART" id="SM00573">
    <property type="entry name" value="HSA"/>
    <property type="match status" value="1"/>
</dbReference>
<feature type="compositionally biased region" description="Polar residues" evidence="6">
    <location>
        <begin position="8"/>
        <end position="26"/>
    </location>
</feature>
<dbReference type="Pfam" id="PF00176">
    <property type="entry name" value="SNF2-rel_dom"/>
    <property type="match status" value="1"/>
</dbReference>
<sequence>MPFRKGSHSGQADEPSTSRETSSAQAGGSLRRNELYYDMIMRFMRFTSTARGNITKRHKIGAASDKDMSKGALQLENDLAELESRITNEVMKSMEHGSSRRTPRQRNRDQAHTSPTRLSPIEVKVEDPSTEAQVMTRIAELRRAGLWTASRLPLCVEPPRNKTHWDYVLEEVKWMATDFRMERQFKRTIARKIAAAIQKQRRDDETDQERAHARLIRDGKRICASIAKMVRDFWQSVDKVVEHRAQEILESKKRKALDAHMAFIVGEADKLSSMDWFSNPLTGMMDGSVEFNAPLVQQLHKVLRPFILRRLKSEVEKQLPKKTEHVIKCQLSKRQRYLYDDFMSQRSTRDNLKSGNMLSVLNIVMQLRKCCNHPNLFEPRAVQSPLCLHQLRFTCPGLLLDLDEKEFGRDLPECFDLRKRFSGVSSATVGRTPLVEELAKTNDTRPPVVEGFRLHRPIASGVSIPSAAHSSEMASVVDVSAAELQRAGFAQNEMVLVVRDGDDIESILGNNAGAPVPMRVRVDDGRLVLDAEGLKQQGKGAKLCQVVTGVNGEKTLREVTSRTGEQPAGGNAPVPVSHVANPAPAAIAAMPARTASTASLTSSVDANKSDRITYSKATNKPSANVHPFLRCSTSLSKVAPLTVSTASTGFNHSMQNGGTHDCSDSIETIEELAARLSPPLKKRRAVSPEKQLVTGEFAELVPVEVLQRMEENNRLSSDWEMRKGLMIPETELQLHLIFESLSFVGLRMQ</sequence>
<dbReference type="InterPro" id="IPR050520">
    <property type="entry name" value="INO80/SWR1_helicase"/>
</dbReference>
<comment type="caution">
    <text evidence="8">The sequence shown here is derived from an EMBL/GenBank/DDBJ whole genome shotgun (WGS) entry which is preliminary data.</text>
</comment>
<dbReference type="GO" id="GO:0005524">
    <property type="term" value="F:ATP binding"/>
    <property type="evidence" value="ECO:0007669"/>
    <property type="project" value="UniProtKB-KW"/>
</dbReference>
<dbReference type="GO" id="GO:0000812">
    <property type="term" value="C:Swr1 complex"/>
    <property type="evidence" value="ECO:0007669"/>
    <property type="project" value="TreeGrafter"/>
</dbReference>
<evidence type="ECO:0000256" key="3">
    <source>
        <dbReference type="ARBA" id="ARBA00022806"/>
    </source>
</evidence>
<dbReference type="GO" id="GO:0004386">
    <property type="term" value="F:helicase activity"/>
    <property type="evidence" value="ECO:0007669"/>
    <property type="project" value="UniProtKB-KW"/>
</dbReference>
<comment type="subcellular location">
    <subcellularLocation>
        <location evidence="1">Nucleus</location>
    </subcellularLocation>
</comment>
<evidence type="ECO:0000256" key="6">
    <source>
        <dbReference type="SAM" id="MobiDB-lite"/>
    </source>
</evidence>
<feature type="region of interest" description="Disordered" evidence="6">
    <location>
        <begin position="1"/>
        <end position="27"/>
    </location>
</feature>